<reference evidence="2 3" key="1">
    <citation type="submission" date="2008-07" db="EMBL/GenBank/DDBJ databases">
        <authorList>
            <person name="El-Sayed N."/>
            <person name="Caler E."/>
            <person name="Inman J."/>
            <person name="Amedeo P."/>
            <person name="Hass B."/>
            <person name="Wortman J."/>
        </authorList>
    </citation>
    <scope>NUCLEOTIDE SEQUENCE [LARGE SCALE GENOMIC DNA]</scope>
    <source>
        <strain evidence="3">ATCC 50983 / TXsc</strain>
    </source>
</reference>
<dbReference type="GeneID" id="9043820"/>
<dbReference type="EMBL" id="GG684793">
    <property type="protein sequence ID" value="EER00672.1"/>
    <property type="molecule type" value="Genomic_DNA"/>
</dbReference>
<feature type="region of interest" description="Disordered" evidence="1">
    <location>
        <begin position="114"/>
        <end position="140"/>
    </location>
</feature>
<dbReference type="OrthoDB" id="445314at2759"/>
<evidence type="ECO:0000313" key="3">
    <source>
        <dbReference type="Proteomes" id="UP000007800"/>
    </source>
</evidence>
<proteinExistence type="predicted"/>
<dbReference type="AlphaFoldDB" id="C5LRH1"/>
<accession>C5LRH1</accession>
<keyword evidence="3" id="KW-1185">Reference proteome</keyword>
<dbReference type="RefSeq" id="XP_002767954.1">
    <property type="nucleotide sequence ID" value="XM_002767908.1"/>
</dbReference>
<evidence type="ECO:0000313" key="2">
    <source>
        <dbReference type="EMBL" id="EER00672.1"/>
    </source>
</evidence>
<dbReference type="InParanoid" id="C5LRH1"/>
<protein>
    <submittedName>
        <fullName evidence="2">Uncharacterized protein</fullName>
    </submittedName>
</protein>
<name>C5LRH1_PERM5</name>
<organism evidence="3">
    <name type="scientific">Perkinsus marinus (strain ATCC 50983 / TXsc)</name>
    <dbReference type="NCBI Taxonomy" id="423536"/>
    <lineage>
        <taxon>Eukaryota</taxon>
        <taxon>Sar</taxon>
        <taxon>Alveolata</taxon>
        <taxon>Perkinsozoa</taxon>
        <taxon>Perkinsea</taxon>
        <taxon>Perkinsida</taxon>
        <taxon>Perkinsidae</taxon>
        <taxon>Perkinsus</taxon>
    </lineage>
</organism>
<gene>
    <name evidence="2" type="ORF">Pmar_PMAR015514</name>
</gene>
<dbReference type="Proteomes" id="UP000007800">
    <property type="component" value="Unassembled WGS sequence"/>
</dbReference>
<feature type="compositionally biased region" description="Basic and acidic residues" evidence="1">
    <location>
        <begin position="131"/>
        <end position="140"/>
    </location>
</feature>
<sequence>MGQQRVTEAAVLLLKRYNAYCSSVREKERKQLEDQAPLELLPVALKSVKEYLRKHCNQKAAAFLAGSLGEVSRAATQGLKSTLLSDDNAVWATRVDLEPPTIGEVVILPPSCEARPSPKRDCNREKRKRERRENKEADEQIKKAARLAQQSAWRDSKGDVSDQLKLADLLQGRQNRALRTLEALDIERERRKPGDPQLCTACGQYRGKKYKGPNGQPHCVIGRTGRGGRLWYPYVDSMEELEADLAIRKKKSESMCREVEPTQDAKCKVCWDNCKAPDHLEKKLEGSLNENPSRILVK</sequence>
<evidence type="ECO:0000256" key="1">
    <source>
        <dbReference type="SAM" id="MobiDB-lite"/>
    </source>
</evidence>